<proteinExistence type="predicted"/>
<dbReference type="Pfam" id="PF17921">
    <property type="entry name" value="Integrase_H2C2"/>
    <property type="match status" value="1"/>
</dbReference>
<accession>A0A8C5MTF2</accession>
<dbReference type="PANTHER" id="PTHR37984:SF8">
    <property type="entry name" value="CCHC-TYPE DOMAIN-CONTAINING PROTEIN"/>
    <property type="match status" value="1"/>
</dbReference>
<protein>
    <recommendedName>
        <fullName evidence="1">Gypsy retrotransposon integrase-like protein 1</fullName>
    </recommendedName>
</protein>
<dbReference type="FunFam" id="1.10.340.70:FF:000003">
    <property type="entry name" value="Protein CBG25708"/>
    <property type="match status" value="1"/>
</dbReference>
<dbReference type="Proteomes" id="UP000694569">
    <property type="component" value="Unplaced"/>
</dbReference>
<dbReference type="PANTHER" id="PTHR37984">
    <property type="entry name" value="PROTEIN CBG26694"/>
    <property type="match status" value="1"/>
</dbReference>
<dbReference type="InterPro" id="IPR050951">
    <property type="entry name" value="Retrovirus_Pol_polyprotein"/>
</dbReference>
<dbReference type="FunFam" id="3.30.420.10:FF:000063">
    <property type="entry name" value="Retrovirus-related Pol polyprotein from transposon 297-like Protein"/>
    <property type="match status" value="1"/>
</dbReference>
<name>A0A8C5MTF2_9ANUR</name>
<dbReference type="Pfam" id="PF00665">
    <property type="entry name" value="rve"/>
    <property type="match status" value="1"/>
</dbReference>
<dbReference type="InterPro" id="IPR036397">
    <property type="entry name" value="RNaseH_sf"/>
</dbReference>
<dbReference type="Gene3D" id="3.30.420.10">
    <property type="entry name" value="Ribonuclease H-like superfamily/Ribonuclease H"/>
    <property type="match status" value="1"/>
</dbReference>
<dbReference type="GO" id="GO:0003676">
    <property type="term" value="F:nucleic acid binding"/>
    <property type="evidence" value="ECO:0007669"/>
    <property type="project" value="InterPro"/>
</dbReference>
<dbReference type="InterPro" id="IPR001584">
    <property type="entry name" value="Integrase_cat-core"/>
</dbReference>
<feature type="domain" description="Integrase catalytic" evidence="3">
    <location>
        <begin position="227"/>
        <end position="388"/>
    </location>
</feature>
<evidence type="ECO:0000313" key="5">
    <source>
        <dbReference type="Proteomes" id="UP000694569"/>
    </source>
</evidence>
<dbReference type="AlphaFoldDB" id="A0A8C5MTF2"/>
<reference evidence="4" key="1">
    <citation type="submission" date="2025-08" db="UniProtKB">
        <authorList>
            <consortium name="Ensembl"/>
        </authorList>
    </citation>
    <scope>IDENTIFICATION</scope>
</reference>
<evidence type="ECO:0000256" key="1">
    <source>
        <dbReference type="ARBA" id="ARBA00039658"/>
    </source>
</evidence>
<dbReference type="GO" id="GO:0015074">
    <property type="term" value="P:DNA integration"/>
    <property type="evidence" value="ECO:0007669"/>
    <property type="project" value="InterPro"/>
</dbReference>
<dbReference type="Gene3D" id="1.10.340.70">
    <property type="match status" value="1"/>
</dbReference>
<evidence type="ECO:0000256" key="2">
    <source>
        <dbReference type="SAM" id="MobiDB-lite"/>
    </source>
</evidence>
<dbReference type="Ensembl" id="ENSLLET00000019033.1">
    <property type="protein sequence ID" value="ENSLLEP00000018310.1"/>
    <property type="gene ID" value="ENSLLEG00000011664.1"/>
</dbReference>
<dbReference type="GeneTree" id="ENSGT00490000044642"/>
<dbReference type="InterPro" id="IPR012337">
    <property type="entry name" value="RNaseH-like_sf"/>
</dbReference>
<organism evidence="4 5">
    <name type="scientific">Leptobrachium leishanense</name>
    <name type="common">Leishan spiny toad</name>
    <dbReference type="NCBI Taxonomy" id="445787"/>
    <lineage>
        <taxon>Eukaryota</taxon>
        <taxon>Metazoa</taxon>
        <taxon>Chordata</taxon>
        <taxon>Craniata</taxon>
        <taxon>Vertebrata</taxon>
        <taxon>Euteleostomi</taxon>
        <taxon>Amphibia</taxon>
        <taxon>Batrachia</taxon>
        <taxon>Anura</taxon>
        <taxon>Pelobatoidea</taxon>
        <taxon>Megophryidae</taxon>
        <taxon>Leptobrachium</taxon>
    </lineage>
</organism>
<dbReference type="PROSITE" id="PS50994">
    <property type="entry name" value="INTEGRASE"/>
    <property type="match status" value="1"/>
</dbReference>
<sequence length="570" mass="64388">MAAMNCIPPPEEMRMSGDWSSNWESFRAEFEDYSLATGLNEKSAAVQAATLRRVMGSECRHVYKHNVNLTAEQQENVTAILQALEAYFKPAKNIIYERYVFGCCKQEEGESFDNFVTRLREKAATCEYGALKDELIREYWTFRDEIGIQDGILYKGQRVIIPKSLRSEMLTRIHASHIGGEACYRQARDTLYWPNMQNEIKDFVSHCSACNEYAQAQQKEPMMSHVLPTRPWQIVSMDLLNYAGQDFLLIVDHYSDFWEIELLPDLSADTTIRRCKVQFARYGQPDRVISDNGPQFACEQFRRFSADWGFEHVTSSPRHPQANGKAESAVKIVKNICKKAKYDGTDPWKAVLHWRNTPSEGMDSSPAQRLMSRRLKTLLPVANKLLEPCVVTGVLEKLRRRKQIAKLSYDVSAKDLPELSIGEPIRMKPLPGDRTGRWRLGSCVQRVAPRSYLVDVDGSLYRRNRVALRRAERLPIQAYVPPARAPPEVLNAPGPHPQSGGNTAVLSEGYIENDIIQPHVPSSLSVPNTPARREGGSVSMPTGAARPSPGKISVALRSGRVSRPPDRLNL</sequence>
<feature type="region of interest" description="Disordered" evidence="2">
    <location>
        <begin position="519"/>
        <end position="570"/>
    </location>
</feature>
<dbReference type="InterPro" id="IPR041588">
    <property type="entry name" value="Integrase_H2C2"/>
</dbReference>
<dbReference type="OrthoDB" id="9359997at2759"/>
<dbReference type="SUPFAM" id="SSF53098">
    <property type="entry name" value="Ribonuclease H-like"/>
    <property type="match status" value="1"/>
</dbReference>
<evidence type="ECO:0000313" key="4">
    <source>
        <dbReference type="Ensembl" id="ENSLLEP00000018310.1"/>
    </source>
</evidence>
<reference evidence="4" key="2">
    <citation type="submission" date="2025-09" db="UniProtKB">
        <authorList>
            <consortium name="Ensembl"/>
        </authorList>
    </citation>
    <scope>IDENTIFICATION</scope>
</reference>
<keyword evidence="5" id="KW-1185">Reference proteome</keyword>
<evidence type="ECO:0000259" key="3">
    <source>
        <dbReference type="PROSITE" id="PS50994"/>
    </source>
</evidence>